<dbReference type="Proteomes" id="UP000324222">
    <property type="component" value="Unassembled WGS sequence"/>
</dbReference>
<keyword evidence="2" id="KW-1185">Reference proteome</keyword>
<name>A0A5B7EU42_PORTR</name>
<evidence type="ECO:0000313" key="2">
    <source>
        <dbReference type="Proteomes" id="UP000324222"/>
    </source>
</evidence>
<protein>
    <submittedName>
        <fullName evidence="1">Uncharacterized protein</fullName>
    </submittedName>
</protein>
<gene>
    <name evidence="1" type="ORF">E2C01_029240</name>
</gene>
<dbReference type="EMBL" id="VSRR010003349">
    <property type="protein sequence ID" value="MPC35804.1"/>
    <property type="molecule type" value="Genomic_DNA"/>
</dbReference>
<accession>A0A5B7EU42</accession>
<organism evidence="1 2">
    <name type="scientific">Portunus trituberculatus</name>
    <name type="common">Swimming crab</name>
    <name type="synonym">Neptunus trituberculatus</name>
    <dbReference type="NCBI Taxonomy" id="210409"/>
    <lineage>
        <taxon>Eukaryota</taxon>
        <taxon>Metazoa</taxon>
        <taxon>Ecdysozoa</taxon>
        <taxon>Arthropoda</taxon>
        <taxon>Crustacea</taxon>
        <taxon>Multicrustacea</taxon>
        <taxon>Malacostraca</taxon>
        <taxon>Eumalacostraca</taxon>
        <taxon>Eucarida</taxon>
        <taxon>Decapoda</taxon>
        <taxon>Pleocyemata</taxon>
        <taxon>Brachyura</taxon>
        <taxon>Eubrachyura</taxon>
        <taxon>Portunoidea</taxon>
        <taxon>Portunidae</taxon>
        <taxon>Portuninae</taxon>
        <taxon>Portunus</taxon>
    </lineage>
</organism>
<reference evidence="1 2" key="1">
    <citation type="submission" date="2019-05" db="EMBL/GenBank/DDBJ databases">
        <title>Another draft genome of Portunus trituberculatus and its Hox gene families provides insights of decapod evolution.</title>
        <authorList>
            <person name="Jeong J.-H."/>
            <person name="Song I."/>
            <person name="Kim S."/>
            <person name="Choi T."/>
            <person name="Kim D."/>
            <person name="Ryu S."/>
            <person name="Kim W."/>
        </authorList>
    </citation>
    <scope>NUCLEOTIDE SEQUENCE [LARGE SCALE GENOMIC DNA]</scope>
    <source>
        <tissue evidence="1">Muscle</tissue>
    </source>
</reference>
<sequence length="61" mass="6737">MIKVTASSRGETWQRGVTSSREDDVIDALNTCSSKLVTTRMLLHSECVNAATMINRQHGTQ</sequence>
<dbReference type="AlphaFoldDB" id="A0A5B7EU42"/>
<evidence type="ECO:0000313" key="1">
    <source>
        <dbReference type="EMBL" id="MPC35804.1"/>
    </source>
</evidence>
<proteinExistence type="predicted"/>
<comment type="caution">
    <text evidence="1">The sequence shown here is derived from an EMBL/GenBank/DDBJ whole genome shotgun (WGS) entry which is preliminary data.</text>
</comment>